<comment type="caution">
    <text evidence="1">The sequence shown here is derived from an EMBL/GenBank/DDBJ whole genome shotgun (WGS) entry which is preliminary data.</text>
</comment>
<dbReference type="Proteomes" id="UP000615446">
    <property type="component" value="Unassembled WGS sequence"/>
</dbReference>
<evidence type="ECO:0000313" key="1">
    <source>
        <dbReference type="EMBL" id="GET01585.1"/>
    </source>
</evidence>
<dbReference type="EMBL" id="BLAL01000300">
    <property type="protein sequence ID" value="GET01585.1"/>
    <property type="molecule type" value="Genomic_DNA"/>
</dbReference>
<sequence length="96" mass="10776">MRVNCSRLGPPYKSTERHAPVVGYSIKDSKKARTYSIPSVGKGAGKIRSYIPSADDNTKDLREWIHLPDDDLTPVTDEDIDEINHNYRGIGKGFDE</sequence>
<gene>
    <name evidence="1" type="ORF">RCL2_002798600</name>
</gene>
<evidence type="ECO:0000313" key="2">
    <source>
        <dbReference type="Proteomes" id="UP000615446"/>
    </source>
</evidence>
<name>A0A8H3R6C8_9GLOM</name>
<proteinExistence type="predicted"/>
<reference evidence="1" key="1">
    <citation type="submission" date="2019-10" db="EMBL/GenBank/DDBJ databases">
        <title>Conservation and host-specific expression of non-tandemly repeated heterogenous ribosome RNA gene in arbuscular mycorrhizal fungi.</title>
        <authorList>
            <person name="Maeda T."/>
            <person name="Kobayashi Y."/>
            <person name="Nakagawa T."/>
            <person name="Ezawa T."/>
            <person name="Yamaguchi K."/>
            <person name="Bino T."/>
            <person name="Nishimoto Y."/>
            <person name="Shigenobu S."/>
            <person name="Kawaguchi M."/>
        </authorList>
    </citation>
    <scope>NUCLEOTIDE SEQUENCE</scope>
    <source>
        <strain evidence="1">HR1</strain>
    </source>
</reference>
<organism evidence="1 2">
    <name type="scientific">Rhizophagus clarus</name>
    <dbReference type="NCBI Taxonomy" id="94130"/>
    <lineage>
        <taxon>Eukaryota</taxon>
        <taxon>Fungi</taxon>
        <taxon>Fungi incertae sedis</taxon>
        <taxon>Mucoromycota</taxon>
        <taxon>Glomeromycotina</taxon>
        <taxon>Glomeromycetes</taxon>
        <taxon>Glomerales</taxon>
        <taxon>Glomeraceae</taxon>
        <taxon>Rhizophagus</taxon>
    </lineage>
</organism>
<dbReference type="AlphaFoldDB" id="A0A8H3R6C8"/>
<protein>
    <submittedName>
        <fullName evidence="1">Uncharacterized protein</fullName>
    </submittedName>
</protein>
<accession>A0A8H3R6C8</accession>
<dbReference type="OrthoDB" id="2442205at2759"/>